<evidence type="ECO:0000313" key="3">
    <source>
        <dbReference type="Proteomes" id="UP001487740"/>
    </source>
</evidence>
<dbReference type="EMBL" id="JARAKH010000817">
    <property type="protein sequence ID" value="KAK8373862.1"/>
    <property type="molecule type" value="Genomic_DNA"/>
</dbReference>
<gene>
    <name evidence="2" type="ORF">O3P69_011677</name>
</gene>
<reference evidence="2 3" key="1">
    <citation type="submission" date="2023-03" db="EMBL/GenBank/DDBJ databases">
        <title>High-quality genome of Scylla paramamosain provides insights in environmental adaptation.</title>
        <authorList>
            <person name="Zhang L."/>
        </authorList>
    </citation>
    <scope>NUCLEOTIDE SEQUENCE [LARGE SCALE GENOMIC DNA]</scope>
    <source>
        <strain evidence="2">LZ_2023a</strain>
        <tissue evidence="2">Muscle</tissue>
    </source>
</reference>
<organism evidence="2 3">
    <name type="scientific">Scylla paramamosain</name>
    <name type="common">Mud crab</name>
    <dbReference type="NCBI Taxonomy" id="85552"/>
    <lineage>
        <taxon>Eukaryota</taxon>
        <taxon>Metazoa</taxon>
        <taxon>Ecdysozoa</taxon>
        <taxon>Arthropoda</taxon>
        <taxon>Crustacea</taxon>
        <taxon>Multicrustacea</taxon>
        <taxon>Malacostraca</taxon>
        <taxon>Eumalacostraca</taxon>
        <taxon>Eucarida</taxon>
        <taxon>Decapoda</taxon>
        <taxon>Pleocyemata</taxon>
        <taxon>Brachyura</taxon>
        <taxon>Eubrachyura</taxon>
        <taxon>Portunoidea</taxon>
        <taxon>Portunidae</taxon>
        <taxon>Portuninae</taxon>
        <taxon>Scylla</taxon>
    </lineage>
</organism>
<dbReference type="AlphaFoldDB" id="A0AAW0SG83"/>
<protein>
    <submittedName>
        <fullName evidence="2">Uncharacterized protein</fullName>
    </submittedName>
</protein>
<comment type="caution">
    <text evidence="2">The sequence shown here is derived from an EMBL/GenBank/DDBJ whole genome shotgun (WGS) entry which is preliminary data.</text>
</comment>
<feature type="region of interest" description="Disordered" evidence="1">
    <location>
        <begin position="88"/>
        <end position="109"/>
    </location>
</feature>
<evidence type="ECO:0000313" key="2">
    <source>
        <dbReference type="EMBL" id="KAK8373862.1"/>
    </source>
</evidence>
<sequence length="164" mass="17516">SHGVPKEGSPGTCCEREGRPVHRCAALCLDVPGSLLRLYHSCPYYQASIQAAALPGTDGCLASPRVPAGLEAACAGGSGAAVEVVRPGSSMSGRQRRQQQQQQQQQQPASGCQERFRWVKSLNVARQKHTQVVCDDRFLLVSLGARVVFSVMPSPCHSQCIGIC</sequence>
<feature type="non-terminal residue" evidence="2">
    <location>
        <position position="1"/>
    </location>
</feature>
<name>A0AAW0SG83_SCYPA</name>
<feature type="compositionally biased region" description="Low complexity" evidence="1">
    <location>
        <begin position="98"/>
        <end position="107"/>
    </location>
</feature>
<evidence type="ECO:0000256" key="1">
    <source>
        <dbReference type="SAM" id="MobiDB-lite"/>
    </source>
</evidence>
<dbReference type="Proteomes" id="UP001487740">
    <property type="component" value="Unassembled WGS sequence"/>
</dbReference>
<accession>A0AAW0SG83</accession>
<keyword evidence="3" id="KW-1185">Reference proteome</keyword>
<proteinExistence type="predicted"/>